<dbReference type="Pfam" id="PF12771">
    <property type="entry name" value="SusD-like_2"/>
    <property type="match status" value="1"/>
</dbReference>
<name>A0ABV2TB37_9BACT</name>
<proteinExistence type="predicted"/>
<feature type="chain" id="PRO_5046829142" evidence="1">
    <location>
        <begin position="23"/>
        <end position="505"/>
    </location>
</feature>
<organism evidence="2 3">
    <name type="scientific">Chitinophaga defluvii</name>
    <dbReference type="NCBI Taxonomy" id="3163343"/>
    <lineage>
        <taxon>Bacteria</taxon>
        <taxon>Pseudomonadati</taxon>
        <taxon>Bacteroidota</taxon>
        <taxon>Chitinophagia</taxon>
        <taxon>Chitinophagales</taxon>
        <taxon>Chitinophagaceae</taxon>
        <taxon>Chitinophaga</taxon>
    </lineage>
</organism>
<comment type="caution">
    <text evidence="2">The sequence shown here is derived from an EMBL/GenBank/DDBJ whole genome shotgun (WGS) entry which is preliminary data.</text>
</comment>
<accession>A0ABV2TB37</accession>
<keyword evidence="1" id="KW-0732">Signal</keyword>
<dbReference type="SUPFAM" id="SSF48452">
    <property type="entry name" value="TPR-like"/>
    <property type="match status" value="1"/>
</dbReference>
<dbReference type="PROSITE" id="PS51257">
    <property type="entry name" value="PROKAR_LIPOPROTEIN"/>
    <property type="match status" value="1"/>
</dbReference>
<evidence type="ECO:0000256" key="1">
    <source>
        <dbReference type="SAM" id="SignalP"/>
    </source>
</evidence>
<gene>
    <name evidence="2" type="ORF">ABR189_22845</name>
</gene>
<dbReference type="InterPro" id="IPR041662">
    <property type="entry name" value="SusD-like_2"/>
</dbReference>
<evidence type="ECO:0000313" key="3">
    <source>
        <dbReference type="Proteomes" id="UP001549749"/>
    </source>
</evidence>
<keyword evidence="3" id="KW-1185">Reference proteome</keyword>
<dbReference type="EMBL" id="JBEXAC010000002">
    <property type="protein sequence ID" value="MET7000248.1"/>
    <property type="molecule type" value="Genomic_DNA"/>
</dbReference>
<evidence type="ECO:0000313" key="2">
    <source>
        <dbReference type="EMBL" id="MET7000248.1"/>
    </source>
</evidence>
<sequence length="505" mass="55620">MQQNKSTIYAAALLLTASMLFAGCTKNFTELNTPPTSVTNIDPGLLLSKVQKDAAFTEGNERANIQFGSWVQYWSGGLVVPTSRYIQQPDNGAWDAHYTLLRNLGQIRNQVLKGKEQDPAGRTKLAIARIQEVFVWQRLTDLFGDVPFTSTTEDASQVNNKPVFDKQEAIYTRLIEDLDTAMTRITATDDSYGNADFYYKGATASWIKFANSLKLRLGMRIRYANPQLAEKTVREAMAQPLFASNQDNAAIPTFNDAQASSFHPILNQFTNGSPDLRYLAAAFVGTLNAKKDPRLPLIAEATVTSKNAGTPAYVGMGVALTDDLLAGIIKDNYSTASMSTYFNKSLSTPIPCYVFTYADVCFFKAEAALLGWGAAPAAAETFYQDGIRAAMAMAPYNITTIPQAYIDAEFALAGLPQEKQLEKIMTQKWIQLFGRNYEAFAEWRRTGYPVLTPGPNKGATNGTIPRRAVYSSQEALLNAANYKVAVDGLSQGDAYVSKVWWDKKP</sequence>
<dbReference type="InterPro" id="IPR011990">
    <property type="entry name" value="TPR-like_helical_dom_sf"/>
</dbReference>
<feature type="signal peptide" evidence="1">
    <location>
        <begin position="1"/>
        <end position="22"/>
    </location>
</feature>
<dbReference type="RefSeq" id="WP_354662808.1">
    <property type="nucleotide sequence ID" value="NZ_JBEXAC010000002.1"/>
</dbReference>
<protein>
    <submittedName>
        <fullName evidence="2">SusD/RagB family nutrient-binding outer membrane lipoprotein</fullName>
    </submittedName>
</protein>
<reference evidence="2 3" key="1">
    <citation type="submission" date="2024-06" db="EMBL/GenBank/DDBJ databases">
        <title>Chitinophaga defluvii sp. nov., isolated from municipal sewage.</title>
        <authorList>
            <person name="Zhang L."/>
        </authorList>
    </citation>
    <scope>NUCLEOTIDE SEQUENCE [LARGE SCALE GENOMIC DNA]</scope>
    <source>
        <strain evidence="2 3">H8</strain>
    </source>
</reference>
<keyword evidence="2" id="KW-0449">Lipoprotein</keyword>
<dbReference type="Gene3D" id="1.25.40.390">
    <property type="match status" value="1"/>
</dbReference>
<dbReference type="Proteomes" id="UP001549749">
    <property type="component" value="Unassembled WGS sequence"/>
</dbReference>